<feature type="region of interest" description="Disordered" evidence="1">
    <location>
        <begin position="1"/>
        <end position="24"/>
    </location>
</feature>
<organism evidence="2 3">
    <name type="scientific">Serendipita vermifera MAFF 305830</name>
    <dbReference type="NCBI Taxonomy" id="933852"/>
    <lineage>
        <taxon>Eukaryota</taxon>
        <taxon>Fungi</taxon>
        <taxon>Dikarya</taxon>
        <taxon>Basidiomycota</taxon>
        <taxon>Agaricomycotina</taxon>
        <taxon>Agaricomycetes</taxon>
        <taxon>Sebacinales</taxon>
        <taxon>Serendipitaceae</taxon>
        <taxon>Serendipita</taxon>
    </lineage>
</organism>
<evidence type="ECO:0000256" key="1">
    <source>
        <dbReference type="SAM" id="MobiDB-lite"/>
    </source>
</evidence>
<dbReference type="AlphaFoldDB" id="A0A0C2W5D3"/>
<accession>A0A0C2W5D3</accession>
<name>A0A0C2W5D3_SERVB</name>
<dbReference type="EMBL" id="KN824376">
    <property type="protein sequence ID" value="KIM21628.1"/>
    <property type="molecule type" value="Genomic_DNA"/>
</dbReference>
<dbReference type="Proteomes" id="UP000054097">
    <property type="component" value="Unassembled WGS sequence"/>
</dbReference>
<protein>
    <submittedName>
        <fullName evidence="2">Uncharacterized protein</fullName>
    </submittedName>
</protein>
<keyword evidence="3" id="KW-1185">Reference proteome</keyword>
<reference evidence="3" key="2">
    <citation type="submission" date="2015-01" db="EMBL/GenBank/DDBJ databases">
        <title>Evolutionary Origins and Diversification of the Mycorrhizal Mutualists.</title>
        <authorList>
            <consortium name="DOE Joint Genome Institute"/>
            <consortium name="Mycorrhizal Genomics Consortium"/>
            <person name="Kohler A."/>
            <person name="Kuo A."/>
            <person name="Nagy L.G."/>
            <person name="Floudas D."/>
            <person name="Copeland A."/>
            <person name="Barry K.W."/>
            <person name="Cichocki N."/>
            <person name="Veneault-Fourrey C."/>
            <person name="LaButti K."/>
            <person name="Lindquist E.A."/>
            <person name="Lipzen A."/>
            <person name="Lundell T."/>
            <person name="Morin E."/>
            <person name="Murat C."/>
            <person name="Riley R."/>
            <person name="Ohm R."/>
            <person name="Sun H."/>
            <person name="Tunlid A."/>
            <person name="Henrissat B."/>
            <person name="Grigoriev I.V."/>
            <person name="Hibbett D.S."/>
            <person name="Martin F."/>
        </authorList>
    </citation>
    <scope>NUCLEOTIDE SEQUENCE [LARGE SCALE GENOMIC DNA]</scope>
    <source>
        <strain evidence="3">MAFF 305830</strain>
    </source>
</reference>
<feature type="compositionally biased region" description="Pro residues" evidence="1">
    <location>
        <begin position="10"/>
        <end position="20"/>
    </location>
</feature>
<evidence type="ECO:0000313" key="3">
    <source>
        <dbReference type="Proteomes" id="UP000054097"/>
    </source>
</evidence>
<evidence type="ECO:0000313" key="2">
    <source>
        <dbReference type="EMBL" id="KIM21628.1"/>
    </source>
</evidence>
<gene>
    <name evidence="2" type="ORF">M408DRAFT_29390</name>
</gene>
<sequence>MPFQSATRSPSPPIVAPPMTNPRLSVERYPTNRKRRVVVARPTFRERELQWKSATTLGDKGPVVLDEDALTFTIPSPPLNAVNNEPLPGIIAQLNSHGAKVFLGSQMVRHDVALVVNALKERVLADISDPVHVSPKRRETFENMLWTIMVAGQPLAPIASQSSPAFAIPPIRATSKLTTSIILSHPTQQKVDEIDTYLVRTEALLRHYPIPPSLLLRLAEIASEINGCIFSRLMGSRGAWSLHRCYGGSLILLRWWAATMPEIMMEYRNALSAQAADTFLRSKLRAELCDILMLDPRNDWNLELAIRHGVEEVATFRRRISAAVSHEFDLLVNGARLGTRDS</sequence>
<dbReference type="HOGENOM" id="CLU_811729_0_0_1"/>
<proteinExistence type="predicted"/>
<reference evidence="2 3" key="1">
    <citation type="submission" date="2014-04" db="EMBL/GenBank/DDBJ databases">
        <authorList>
            <consortium name="DOE Joint Genome Institute"/>
            <person name="Kuo A."/>
            <person name="Zuccaro A."/>
            <person name="Kohler A."/>
            <person name="Nagy L.G."/>
            <person name="Floudas D."/>
            <person name="Copeland A."/>
            <person name="Barry K.W."/>
            <person name="Cichocki N."/>
            <person name="Veneault-Fourrey C."/>
            <person name="LaButti K."/>
            <person name="Lindquist E.A."/>
            <person name="Lipzen A."/>
            <person name="Lundell T."/>
            <person name="Morin E."/>
            <person name="Murat C."/>
            <person name="Sun H."/>
            <person name="Tunlid A."/>
            <person name="Henrissat B."/>
            <person name="Grigoriev I.V."/>
            <person name="Hibbett D.S."/>
            <person name="Martin F."/>
            <person name="Nordberg H.P."/>
            <person name="Cantor M.N."/>
            <person name="Hua S.X."/>
        </authorList>
    </citation>
    <scope>NUCLEOTIDE SEQUENCE [LARGE SCALE GENOMIC DNA]</scope>
    <source>
        <strain evidence="2 3">MAFF 305830</strain>
    </source>
</reference>